<organism evidence="5 6">
    <name type="scientific">Arenicella xantha</name>
    <dbReference type="NCBI Taxonomy" id="644221"/>
    <lineage>
        <taxon>Bacteria</taxon>
        <taxon>Pseudomonadati</taxon>
        <taxon>Pseudomonadota</taxon>
        <taxon>Gammaproteobacteria</taxon>
        <taxon>Arenicellales</taxon>
        <taxon>Arenicellaceae</taxon>
        <taxon>Arenicella</taxon>
    </lineage>
</organism>
<dbReference type="OrthoDB" id="8766450at2"/>
<dbReference type="RefSeq" id="WP_113953566.1">
    <property type="nucleotide sequence ID" value="NZ_QNRT01000002.1"/>
</dbReference>
<feature type="domain" description="HTH araC/xylS-type" evidence="4">
    <location>
        <begin position="227"/>
        <end position="325"/>
    </location>
</feature>
<evidence type="ECO:0000313" key="6">
    <source>
        <dbReference type="Proteomes" id="UP000253083"/>
    </source>
</evidence>
<accession>A0A395JM38</accession>
<dbReference type="Pfam" id="PF12833">
    <property type="entry name" value="HTH_18"/>
    <property type="match status" value="1"/>
</dbReference>
<sequence length="336" mass="38069">MKQNSSAILDNVYAKDFEALQLSIGASEKAIGLEVSKPILNGQFRYHAFQNGLSMHSVNATEQQDASNAIELPPGLSINFIFSGIVEFEFAQQSHTLQPIDDEASCSVIVNSRQEVMKRRMKKGEYVEKLNIFVELPWLESRCQSSIDRKNLNSLLSRTSVLSWTPTKQTQKKAKRLLKLDQAMSFMQVMHAEQLTIEILTQCLNDLNNRIEPHNDAATQLLNDHSLRLKAAINEHLEVHNTVGDVASALNMSERTLQRKFQRHYGECISSYIKQRKMEHAKVALLINRKTVGEAAYIAGYKHTPNFINAFKKLTGMTPSAFVRSNQEQIDKKHQA</sequence>
<evidence type="ECO:0000259" key="4">
    <source>
        <dbReference type="PROSITE" id="PS01124"/>
    </source>
</evidence>
<name>A0A395JM38_9GAMM</name>
<evidence type="ECO:0000256" key="3">
    <source>
        <dbReference type="ARBA" id="ARBA00023163"/>
    </source>
</evidence>
<dbReference type="GO" id="GO:0003700">
    <property type="term" value="F:DNA-binding transcription factor activity"/>
    <property type="evidence" value="ECO:0007669"/>
    <property type="project" value="InterPro"/>
</dbReference>
<dbReference type="SUPFAM" id="SSF46689">
    <property type="entry name" value="Homeodomain-like"/>
    <property type="match status" value="2"/>
</dbReference>
<dbReference type="SMART" id="SM00342">
    <property type="entry name" value="HTH_ARAC"/>
    <property type="match status" value="1"/>
</dbReference>
<comment type="caution">
    <text evidence="5">The sequence shown here is derived from an EMBL/GenBank/DDBJ whole genome shotgun (WGS) entry which is preliminary data.</text>
</comment>
<gene>
    <name evidence="5" type="ORF">DFR28_102139</name>
</gene>
<evidence type="ECO:0000256" key="1">
    <source>
        <dbReference type="ARBA" id="ARBA00023015"/>
    </source>
</evidence>
<dbReference type="Proteomes" id="UP000253083">
    <property type="component" value="Unassembled WGS sequence"/>
</dbReference>
<dbReference type="InterPro" id="IPR009057">
    <property type="entry name" value="Homeodomain-like_sf"/>
</dbReference>
<proteinExistence type="predicted"/>
<evidence type="ECO:0000256" key="2">
    <source>
        <dbReference type="ARBA" id="ARBA00023125"/>
    </source>
</evidence>
<dbReference type="InterPro" id="IPR018060">
    <property type="entry name" value="HTH_AraC"/>
</dbReference>
<dbReference type="InterPro" id="IPR018062">
    <property type="entry name" value="HTH_AraC-typ_CS"/>
</dbReference>
<keyword evidence="1" id="KW-0805">Transcription regulation</keyword>
<dbReference type="InterPro" id="IPR053142">
    <property type="entry name" value="PchR_regulatory_protein"/>
</dbReference>
<keyword evidence="2" id="KW-0238">DNA-binding</keyword>
<dbReference type="EMBL" id="QNRT01000002">
    <property type="protein sequence ID" value="RBP50728.1"/>
    <property type="molecule type" value="Genomic_DNA"/>
</dbReference>
<dbReference type="PROSITE" id="PS00041">
    <property type="entry name" value="HTH_ARAC_FAMILY_1"/>
    <property type="match status" value="1"/>
</dbReference>
<dbReference type="InParanoid" id="A0A395JM38"/>
<dbReference type="PROSITE" id="PS01124">
    <property type="entry name" value="HTH_ARAC_FAMILY_2"/>
    <property type="match status" value="1"/>
</dbReference>
<dbReference type="GO" id="GO:0043565">
    <property type="term" value="F:sequence-specific DNA binding"/>
    <property type="evidence" value="ECO:0007669"/>
    <property type="project" value="InterPro"/>
</dbReference>
<dbReference type="AlphaFoldDB" id="A0A395JM38"/>
<reference evidence="5 6" key="1">
    <citation type="submission" date="2018-06" db="EMBL/GenBank/DDBJ databases">
        <title>Genomic Encyclopedia of Type Strains, Phase IV (KMG-IV): sequencing the most valuable type-strain genomes for metagenomic binning, comparative biology and taxonomic classification.</title>
        <authorList>
            <person name="Goeker M."/>
        </authorList>
    </citation>
    <scope>NUCLEOTIDE SEQUENCE [LARGE SCALE GENOMIC DNA]</scope>
    <source>
        <strain evidence="5 6">DSM 24032</strain>
    </source>
</reference>
<keyword evidence="6" id="KW-1185">Reference proteome</keyword>
<keyword evidence="3" id="KW-0804">Transcription</keyword>
<protein>
    <submittedName>
        <fullName evidence="5">AraC family transcriptional regulator</fullName>
    </submittedName>
</protein>
<dbReference type="PANTHER" id="PTHR47893">
    <property type="entry name" value="REGULATORY PROTEIN PCHR"/>
    <property type="match status" value="1"/>
</dbReference>
<evidence type="ECO:0000313" key="5">
    <source>
        <dbReference type="EMBL" id="RBP50728.1"/>
    </source>
</evidence>
<dbReference type="PANTHER" id="PTHR47893:SF1">
    <property type="entry name" value="REGULATORY PROTEIN PCHR"/>
    <property type="match status" value="1"/>
</dbReference>
<dbReference type="Gene3D" id="1.10.10.60">
    <property type="entry name" value="Homeodomain-like"/>
    <property type="match status" value="1"/>
</dbReference>